<comment type="caution">
    <text evidence="3">The sequence shown here is derived from an EMBL/GenBank/DDBJ whole genome shotgun (WGS) entry which is preliminary data.</text>
</comment>
<sequence>MEHKGLVPVLVLFLGFSFVLSCVAVPTSRSLKSFQGDPFVQDLLARGGEMEMRMDGELSNVEEFSMQGRMDLEHSDYPGTGANHHHDPNTPGRA</sequence>
<dbReference type="EMBL" id="NKQK01000012">
    <property type="protein sequence ID" value="PSS15795.1"/>
    <property type="molecule type" value="Genomic_DNA"/>
</dbReference>
<evidence type="ECO:0000256" key="1">
    <source>
        <dbReference type="SAM" id="MobiDB-lite"/>
    </source>
</evidence>
<organism evidence="3 4">
    <name type="scientific">Actinidia chinensis var. chinensis</name>
    <name type="common">Chinese soft-hair kiwi</name>
    <dbReference type="NCBI Taxonomy" id="1590841"/>
    <lineage>
        <taxon>Eukaryota</taxon>
        <taxon>Viridiplantae</taxon>
        <taxon>Streptophyta</taxon>
        <taxon>Embryophyta</taxon>
        <taxon>Tracheophyta</taxon>
        <taxon>Spermatophyta</taxon>
        <taxon>Magnoliopsida</taxon>
        <taxon>eudicotyledons</taxon>
        <taxon>Gunneridae</taxon>
        <taxon>Pentapetalae</taxon>
        <taxon>asterids</taxon>
        <taxon>Ericales</taxon>
        <taxon>Actinidiaceae</taxon>
        <taxon>Actinidia</taxon>
    </lineage>
</organism>
<dbReference type="Gramene" id="PSS15795">
    <property type="protein sequence ID" value="PSS15795"/>
    <property type="gene ID" value="CEY00_Acc13288"/>
</dbReference>
<keyword evidence="2" id="KW-0732">Signal</keyword>
<dbReference type="Proteomes" id="UP000241394">
    <property type="component" value="Chromosome LG12"/>
</dbReference>
<evidence type="ECO:0000313" key="4">
    <source>
        <dbReference type="Proteomes" id="UP000241394"/>
    </source>
</evidence>
<dbReference type="PANTHER" id="PTHR33474:SF28">
    <property type="entry name" value="OS01G0815400 PROTEIN"/>
    <property type="match status" value="1"/>
</dbReference>
<evidence type="ECO:0000256" key="2">
    <source>
        <dbReference type="SAM" id="SignalP"/>
    </source>
</evidence>
<dbReference type="GO" id="GO:0016874">
    <property type="term" value="F:ligase activity"/>
    <property type="evidence" value="ECO:0007669"/>
    <property type="project" value="UniProtKB-KW"/>
</dbReference>
<reference evidence="4" key="2">
    <citation type="journal article" date="2018" name="BMC Genomics">
        <title>A manually annotated Actinidia chinensis var. chinensis (kiwifruit) genome highlights the challenges associated with draft genomes and gene prediction in plants.</title>
        <authorList>
            <person name="Pilkington S.M."/>
            <person name="Crowhurst R."/>
            <person name="Hilario E."/>
            <person name="Nardozza S."/>
            <person name="Fraser L."/>
            <person name="Peng Y."/>
            <person name="Gunaseelan K."/>
            <person name="Simpson R."/>
            <person name="Tahir J."/>
            <person name="Deroles S.C."/>
            <person name="Templeton K."/>
            <person name="Luo Z."/>
            <person name="Davy M."/>
            <person name="Cheng C."/>
            <person name="McNeilage M."/>
            <person name="Scaglione D."/>
            <person name="Liu Y."/>
            <person name="Zhang Q."/>
            <person name="Datson P."/>
            <person name="De Silva N."/>
            <person name="Gardiner S.E."/>
            <person name="Bassett H."/>
            <person name="Chagne D."/>
            <person name="McCallum J."/>
            <person name="Dzierzon H."/>
            <person name="Deng C."/>
            <person name="Wang Y.Y."/>
            <person name="Barron L."/>
            <person name="Manako K."/>
            <person name="Bowen J."/>
            <person name="Foster T.M."/>
            <person name="Erridge Z.A."/>
            <person name="Tiffin H."/>
            <person name="Waite C.N."/>
            <person name="Davies K.M."/>
            <person name="Grierson E.P."/>
            <person name="Laing W.A."/>
            <person name="Kirk R."/>
            <person name="Chen X."/>
            <person name="Wood M."/>
            <person name="Montefiori M."/>
            <person name="Brummell D.A."/>
            <person name="Schwinn K.E."/>
            <person name="Catanach A."/>
            <person name="Fullerton C."/>
            <person name="Li D."/>
            <person name="Meiyalaghan S."/>
            <person name="Nieuwenhuizen N."/>
            <person name="Read N."/>
            <person name="Prakash R."/>
            <person name="Hunter D."/>
            <person name="Zhang H."/>
            <person name="McKenzie M."/>
            <person name="Knabel M."/>
            <person name="Harris A."/>
            <person name="Allan A.C."/>
            <person name="Gleave A."/>
            <person name="Chen A."/>
            <person name="Janssen B.J."/>
            <person name="Plunkett B."/>
            <person name="Ampomah-Dwamena C."/>
            <person name="Voogd C."/>
            <person name="Leif D."/>
            <person name="Lafferty D."/>
            <person name="Souleyre E.J.F."/>
            <person name="Varkonyi-Gasic E."/>
            <person name="Gambi F."/>
            <person name="Hanley J."/>
            <person name="Yao J.L."/>
            <person name="Cheung J."/>
            <person name="David K.M."/>
            <person name="Warren B."/>
            <person name="Marsh K."/>
            <person name="Snowden K.C."/>
            <person name="Lin-Wang K."/>
            <person name="Brian L."/>
            <person name="Martinez-Sanchez M."/>
            <person name="Wang M."/>
            <person name="Ileperuma N."/>
            <person name="Macnee N."/>
            <person name="Campin R."/>
            <person name="McAtee P."/>
            <person name="Drummond R.S.M."/>
            <person name="Espley R.V."/>
            <person name="Ireland H.S."/>
            <person name="Wu R."/>
            <person name="Atkinson R.G."/>
            <person name="Karunairetnam S."/>
            <person name="Bulley S."/>
            <person name="Chunkath S."/>
            <person name="Hanley Z."/>
            <person name="Storey R."/>
            <person name="Thrimawithana A.H."/>
            <person name="Thomson S."/>
            <person name="David C."/>
            <person name="Testolin R."/>
            <person name="Huang H."/>
            <person name="Hellens R.P."/>
            <person name="Schaffer R.J."/>
        </authorList>
    </citation>
    <scope>NUCLEOTIDE SEQUENCE [LARGE SCALE GENOMIC DNA]</scope>
    <source>
        <strain evidence="4">cv. Red5</strain>
    </source>
</reference>
<protein>
    <submittedName>
        <fullName evidence="3">DNA ligase</fullName>
    </submittedName>
</protein>
<evidence type="ECO:0000313" key="3">
    <source>
        <dbReference type="EMBL" id="PSS15795.1"/>
    </source>
</evidence>
<dbReference type="AlphaFoldDB" id="A0A2R6QVM5"/>
<dbReference type="PROSITE" id="PS51257">
    <property type="entry name" value="PROKAR_LIPOPROTEIN"/>
    <property type="match status" value="1"/>
</dbReference>
<accession>A0A2R6QVM5</accession>
<feature type="signal peptide" evidence="2">
    <location>
        <begin position="1"/>
        <end position="24"/>
    </location>
</feature>
<keyword evidence="4" id="KW-1185">Reference proteome</keyword>
<reference evidence="3 4" key="1">
    <citation type="submission" date="2017-07" db="EMBL/GenBank/DDBJ databases">
        <title>An improved, manually edited Actinidia chinensis var. chinensis (kiwifruit) genome highlights the challenges associated with draft genomes and gene prediction in plants.</title>
        <authorList>
            <person name="Pilkington S."/>
            <person name="Crowhurst R."/>
            <person name="Hilario E."/>
            <person name="Nardozza S."/>
            <person name="Fraser L."/>
            <person name="Peng Y."/>
            <person name="Gunaseelan K."/>
            <person name="Simpson R."/>
            <person name="Tahir J."/>
            <person name="Deroles S."/>
            <person name="Templeton K."/>
            <person name="Luo Z."/>
            <person name="Davy M."/>
            <person name="Cheng C."/>
            <person name="Mcneilage M."/>
            <person name="Scaglione D."/>
            <person name="Liu Y."/>
            <person name="Zhang Q."/>
            <person name="Datson P."/>
            <person name="De Silva N."/>
            <person name="Gardiner S."/>
            <person name="Bassett H."/>
            <person name="Chagne D."/>
            <person name="Mccallum J."/>
            <person name="Dzierzon H."/>
            <person name="Deng C."/>
            <person name="Wang Y.-Y."/>
            <person name="Barron N."/>
            <person name="Manako K."/>
            <person name="Bowen J."/>
            <person name="Foster T."/>
            <person name="Erridge Z."/>
            <person name="Tiffin H."/>
            <person name="Waite C."/>
            <person name="Davies K."/>
            <person name="Grierson E."/>
            <person name="Laing W."/>
            <person name="Kirk R."/>
            <person name="Chen X."/>
            <person name="Wood M."/>
            <person name="Montefiori M."/>
            <person name="Brummell D."/>
            <person name="Schwinn K."/>
            <person name="Catanach A."/>
            <person name="Fullerton C."/>
            <person name="Li D."/>
            <person name="Meiyalaghan S."/>
            <person name="Nieuwenhuizen N."/>
            <person name="Read N."/>
            <person name="Prakash R."/>
            <person name="Hunter D."/>
            <person name="Zhang H."/>
            <person name="Mckenzie M."/>
            <person name="Knabel M."/>
            <person name="Harris A."/>
            <person name="Allan A."/>
            <person name="Chen A."/>
            <person name="Janssen B."/>
            <person name="Plunkett B."/>
            <person name="Dwamena C."/>
            <person name="Voogd C."/>
            <person name="Leif D."/>
            <person name="Lafferty D."/>
            <person name="Souleyre E."/>
            <person name="Varkonyi-Gasic E."/>
            <person name="Gambi F."/>
            <person name="Hanley J."/>
            <person name="Yao J.-L."/>
            <person name="Cheung J."/>
            <person name="David K."/>
            <person name="Warren B."/>
            <person name="Marsh K."/>
            <person name="Snowden K."/>
            <person name="Lin-Wang K."/>
            <person name="Brian L."/>
            <person name="Martinez-Sanchez M."/>
            <person name="Wang M."/>
            <person name="Ileperuma N."/>
            <person name="Macnee N."/>
            <person name="Campin R."/>
            <person name="Mcatee P."/>
            <person name="Drummond R."/>
            <person name="Espley R."/>
            <person name="Ireland H."/>
            <person name="Wu R."/>
            <person name="Atkinson R."/>
            <person name="Karunairetnam S."/>
            <person name="Bulley S."/>
            <person name="Chunkath S."/>
            <person name="Hanley Z."/>
            <person name="Storey R."/>
            <person name="Thrimawithana A."/>
            <person name="Thomson S."/>
            <person name="David C."/>
            <person name="Testolin R."/>
        </authorList>
    </citation>
    <scope>NUCLEOTIDE SEQUENCE [LARGE SCALE GENOMIC DNA]</scope>
    <source>
        <strain evidence="4">cv. Red5</strain>
        <tissue evidence="3">Young leaf</tissue>
    </source>
</reference>
<dbReference type="OrthoDB" id="693939at2759"/>
<dbReference type="InParanoid" id="A0A2R6QVM5"/>
<proteinExistence type="predicted"/>
<gene>
    <name evidence="3" type="ORF">CEY00_Acc13288</name>
</gene>
<name>A0A2R6QVM5_ACTCC</name>
<dbReference type="PANTHER" id="PTHR33474">
    <property type="entry name" value="TRANSMEMBRANE PROTEIN"/>
    <property type="match status" value="1"/>
</dbReference>
<keyword evidence="3" id="KW-0436">Ligase</keyword>
<feature type="chain" id="PRO_5015315751" evidence="2">
    <location>
        <begin position="25"/>
        <end position="94"/>
    </location>
</feature>
<dbReference type="OMA" id="NHHDPRT"/>
<dbReference type="STRING" id="1590841.A0A2R6QVM5"/>
<feature type="region of interest" description="Disordered" evidence="1">
    <location>
        <begin position="69"/>
        <end position="94"/>
    </location>
</feature>